<keyword evidence="9" id="KW-0732">Signal</keyword>
<dbReference type="PRINTS" id="PR00458">
    <property type="entry name" value="PEROXIDASE"/>
</dbReference>
<evidence type="ECO:0000256" key="6">
    <source>
        <dbReference type="ARBA" id="ARBA00023004"/>
    </source>
</evidence>
<protein>
    <recommendedName>
        <fullName evidence="9">Peroxidase</fullName>
        <ecNumber evidence="9">1.11.1.-</ecNumber>
    </recommendedName>
</protein>
<keyword evidence="7" id="KW-0376">Hydrogen peroxide</keyword>
<feature type="compositionally biased region" description="Pro residues" evidence="10">
    <location>
        <begin position="399"/>
        <end position="413"/>
    </location>
</feature>
<dbReference type="PANTHER" id="PTHR30555:SF0">
    <property type="entry name" value="CATALASE-PEROXIDASE"/>
    <property type="match status" value="1"/>
</dbReference>
<dbReference type="InterPro" id="IPR019793">
    <property type="entry name" value="Peroxidases_heam-ligand_BS"/>
</dbReference>
<dbReference type="InterPro" id="IPR010255">
    <property type="entry name" value="Haem_peroxidase_sf"/>
</dbReference>
<keyword evidence="3" id="KW-0349">Heme</keyword>
<comment type="similarity">
    <text evidence="9">Belongs to the peroxidase family.</text>
</comment>
<evidence type="ECO:0000256" key="10">
    <source>
        <dbReference type="SAM" id="MobiDB-lite"/>
    </source>
</evidence>
<feature type="region of interest" description="Disordered" evidence="10">
    <location>
        <begin position="394"/>
        <end position="414"/>
    </location>
</feature>
<keyword evidence="5 9" id="KW-0560">Oxidoreductase</keyword>
<accession>A0A507FHV1</accession>
<organism evidence="12 13">
    <name type="scientific">Chytriomyces confervae</name>
    <dbReference type="NCBI Taxonomy" id="246404"/>
    <lineage>
        <taxon>Eukaryota</taxon>
        <taxon>Fungi</taxon>
        <taxon>Fungi incertae sedis</taxon>
        <taxon>Chytridiomycota</taxon>
        <taxon>Chytridiomycota incertae sedis</taxon>
        <taxon>Chytridiomycetes</taxon>
        <taxon>Chytridiales</taxon>
        <taxon>Chytriomycetaceae</taxon>
        <taxon>Chytriomyces</taxon>
    </lineage>
</organism>
<keyword evidence="6" id="KW-0408">Iron</keyword>
<dbReference type="GO" id="GO:0005829">
    <property type="term" value="C:cytosol"/>
    <property type="evidence" value="ECO:0007669"/>
    <property type="project" value="TreeGrafter"/>
</dbReference>
<dbReference type="OrthoDB" id="407695at2759"/>
<evidence type="ECO:0000256" key="7">
    <source>
        <dbReference type="ARBA" id="ARBA00023324"/>
    </source>
</evidence>
<dbReference type="STRING" id="246404.A0A507FHV1"/>
<dbReference type="Gene3D" id="1.10.420.10">
    <property type="entry name" value="Peroxidase, domain 2"/>
    <property type="match status" value="2"/>
</dbReference>
<proteinExistence type="inferred from homology"/>
<name>A0A507FHV1_9FUNG</name>
<comment type="caution">
    <text evidence="12">The sequence shown here is derived from an EMBL/GenBank/DDBJ whole genome shotgun (WGS) entry which is preliminary data.</text>
</comment>
<feature type="domain" description="Plant heme peroxidase family profile" evidence="11">
    <location>
        <begin position="87"/>
        <end position="396"/>
    </location>
</feature>
<dbReference type="PRINTS" id="PR00460">
    <property type="entry name" value="BPEROXIDASE"/>
</dbReference>
<keyword evidence="2 9" id="KW-0575">Peroxidase</keyword>
<evidence type="ECO:0000259" key="11">
    <source>
        <dbReference type="PROSITE" id="PS50873"/>
    </source>
</evidence>
<dbReference type="EC" id="1.11.1.-" evidence="9"/>
<dbReference type="SUPFAM" id="SSF48113">
    <property type="entry name" value="Heme-dependent peroxidases"/>
    <property type="match status" value="2"/>
</dbReference>
<dbReference type="GO" id="GO:0042744">
    <property type="term" value="P:hydrogen peroxide catabolic process"/>
    <property type="evidence" value="ECO:0007669"/>
    <property type="project" value="UniProtKB-KW"/>
</dbReference>
<evidence type="ECO:0000256" key="5">
    <source>
        <dbReference type="ARBA" id="ARBA00023002"/>
    </source>
</evidence>
<evidence type="ECO:0000256" key="8">
    <source>
        <dbReference type="ARBA" id="ARBA00049145"/>
    </source>
</evidence>
<dbReference type="Gene3D" id="1.10.520.10">
    <property type="match status" value="2"/>
</dbReference>
<feature type="chain" id="PRO_5021510063" description="Peroxidase" evidence="9">
    <location>
        <begin position="19"/>
        <end position="697"/>
    </location>
</feature>
<dbReference type="InterPro" id="IPR000763">
    <property type="entry name" value="Catalase_peroxidase"/>
</dbReference>
<sequence>MIILTLLVQAALLMSAAAQCPFTGDATKKRRGHAHHETKYEQSVSTPTTDYAAIKRDIAAFLTDSHPWWPADHGNYGPLMVTLAWHCSGSHRISDGRGGCDGAGIRRLPEFSWEDNTNLDKAVCLLERVKQKHADISWGDLIILAGNTAIESMGGPKIGFCAGRESEPNKSETEKLGPTKEQDALSPCRLNGNCTIPLGQTKIGLIYVDPEGHLGNPDPSLSAIDVRDSFVRMGFTPIETVALIGGGHTFGKTHGACSTGPGPNPVESPKAPWPGTCGPGPLKGRGNYTYTSGLEGPWTREPTEWSNEYFCNLLSYDWVKTKSPGGKIQWMPTNAEDAPEIRMLTTDLSLLRDKEFRGIVEMFAAEPEKLDQEFAYAWYKLTTTEMGPRSRCINADAPPSQPFQHPLPKPPSNPADADTVIKEIQKILFSKDSDMEGDAMHGTDELYFGAQFVDLAFQCASTYRATDYKGGCNGARIRFWPEKDWPGNEGMDHVLKALEPVKHAFGENVTWSDLIVLAGCASLLEASDGRLDLDTRVGRGDAMNGFQSLEFPYRYYYSSVEIAVLDTIQVLGLSERDAVALSARPRSAVRQKWKGLVGGYSNSTKLSNKYFKLLLSETWVKVPSAKDVYRSKHNRHIHMHAADLVLIKTAKLKKIVIEFAHDEEMFLMHFASGWNYLMLANFPSEVDFEPTPTPTPE</sequence>
<dbReference type="PROSITE" id="PS00435">
    <property type="entry name" value="PEROXIDASE_1"/>
    <property type="match status" value="1"/>
</dbReference>
<dbReference type="Pfam" id="PF00141">
    <property type="entry name" value="peroxidase"/>
    <property type="match status" value="2"/>
</dbReference>
<feature type="region of interest" description="Disordered" evidence="10">
    <location>
        <begin position="164"/>
        <end position="183"/>
    </location>
</feature>
<dbReference type="GO" id="GO:0004096">
    <property type="term" value="F:catalase activity"/>
    <property type="evidence" value="ECO:0007669"/>
    <property type="project" value="InterPro"/>
</dbReference>
<evidence type="ECO:0000256" key="4">
    <source>
        <dbReference type="ARBA" id="ARBA00022723"/>
    </source>
</evidence>
<evidence type="ECO:0000313" key="13">
    <source>
        <dbReference type="Proteomes" id="UP000320333"/>
    </source>
</evidence>
<reference evidence="12 13" key="1">
    <citation type="journal article" date="2019" name="Sci. Rep.">
        <title>Comparative genomics of chytrid fungi reveal insights into the obligate biotrophic and pathogenic lifestyle of Synchytrium endobioticum.</title>
        <authorList>
            <person name="van de Vossenberg B.T.L.H."/>
            <person name="Warris S."/>
            <person name="Nguyen H.D.T."/>
            <person name="van Gent-Pelzer M.P.E."/>
            <person name="Joly D.L."/>
            <person name="van de Geest H.C."/>
            <person name="Bonants P.J.M."/>
            <person name="Smith D.S."/>
            <person name="Levesque C.A."/>
            <person name="van der Lee T.A.J."/>
        </authorList>
    </citation>
    <scope>NUCLEOTIDE SEQUENCE [LARGE SCALE GENOMIC DNA]</scope>
    <source>
        <strain evidence="12 13">CBS 675.73</strain>
    </source>
</reference>
<dbReference type="GO" id="GO:0070301">
    <property type="term" value="P:cellular response to hydrogen peroxide"/>
    <property type="evidence" value="ECO:0007669"/>
    <property type="project" value="TreeGrafter"/>
</dbReference>
<comment type="catalytic activity">
    <reaction evidence="8">
        <text>2 H2O2 = O2 + 2 H2O</text>
        <dbReference type="Rhea" id="RHEA:20309"/>
        <dbReference type="ChEBI" id="CHEBI:15377"/>
        <dbReference type="ChEBI" id="CHEBI:15379"/>
        <dbReference type="ChEBI" id="CHEBI:16240"/>
        <dbReference type="EC" id="1.11.1.21"/>
    </reaction>
</comment>
<evidence type="ECO:0000313" key="12">
    <source>
        <dbReference type="EMBL" id="TPX74647.1"/>
    </source>
</evidence>
<dbReference type="GO" id="GO:0046872">
    <property type="term" value="F:metal ion binding"/>
    <property type="evidence" value="ECO:0007669"/>
    <property type="project" value="UniProtKB-UniRule"/>
</dbReference>
<keyword evidence="13" id="KW-1185">Reference proteome</keyword>
<comment type="cofactor">
    <cofactor evidence="1">
        <name>heme b</name>
        <dbReference type="ChEBI" id="CHEBI:60344"/>
    </cofactor>
</comment>
<keyword evidence="4" id="KW-0479">Metal-binding</keyword>
<dbReference type="CDD" id="cd00314">
    <property type="entry name" value="plant_peroxidase_like"/>
    <property type="match status" value="1"/>
</dbReference>
<evidence type="ECO:0000256" key="1">
    <source>
        <dbReference type="ARBA" id="ARBA00001970"/>
    </source>
</evidence>
<dbReference type="PANTHER" id="PTHR30555">
    <property type="entry name" value="HYDROPEROXIDASE I, BIFUNCTIONAL CATALASE-PEROXIDASE"/>
    <property type="match status" value="1"/>
</dbReference>
<evidence type="ECO:0000256" key="9">
    <source>
        <dbReference type="RuleBase" id="RU363051"/>
    </source>
</evidence>
<dbReference type="Proteomes" id="UP000320333">
    <property type="component" value="Unassembled WGS sequence"/>
</dbReference>
<dbReference type="AlphaFoldDB" id="A0A507FHV1"/>
<gene>
    <name evidence="12" type="ORF">CcCBS67573_g04070</name>
</gene>
<dbReference type="PROSITE" id="PS50873">
    <property type="entry name" value="PEROXIDASE_4"/>
    <property type="match status" value="1"/>
</dbReference>
<feature type="signal peptide" evidence="9">
    <location>
        <begin position="1"/>
        <end position="18"/>
    </location>
</feature>
<dbReference type="GO" id="GO:0020037">
    <property type="term" value="F:heme binding"/>
    <property type="evidence" value="ECO:0007669"/>
    <property type="project" value="UniProtKB-UniRule"/>
</dbReference>
<dbReference type="InterPro" id="IPR002016">
    <property type="entry name" value="Haem_peroxidase"/>
</dbReference>
<dbReference type="EMBL" id="QEAP01000115">
    <property type="protein sequence ID" value="TPX74647.1"/>
    <property type="molecule type" value="Genomic_DNA"/>
</dbReference>
<evidence type="ECO:0000256" key="3">
    <source>
        <dbReference type="ARBA" id="ARBA00022617"/>
    </source>
</evidence>
<evidence type="ECO:0000256" key="2">
    <source>
        <dbReference type="ARBA" id="ARBA00022559"/>
    </source>
</evidence>